<keyword evidence="17" id="KW-0325">Glycoprotein</keyword>
<keyword evidence="9" id="KW-0914">Notch signaling pathway</keyword>
<feature type="disulfide bond" evidence="19">
    <location>
        <begin position="202"/>
        <end position="211"/>
    </location>
</feature>
<feature type="disulfide bond" evidence="19">
    <location>
        <begin position="366"/>
        <end position="375"/>
    </location>
</feature>
<feature type="domain" description="EGF-like" evidence="21">
    <location>
        <begin position="476"/>
        <end position="512"/>
    </location>
</feature>
<dbReference type="PANTHER" id="PTHR24049">
    <property type="entry name" value="CRUMBS FAMILY MEMBER"/>
    <property type="match status" value="1"/>
</dbReference>
<dbReference type="FunFam" id="2.10.25.10:FF:000230">
    <property type="entry name" value="Delta-like protein"/>
    <property type="match status" value="1"/>
</dbReference>
<keyword evidence="7" id="KW-0221">Differentiation</keyword>
<keyword evidence="3 19" id="KW-0245">EGF-like domain</keyword>
<feature type="disulfide bond" evidence="19">
    <location>
        <begin position="240"/>
        <end position="249"/>
    </location>
</feature>
<dbReference type="PROSITE" id="PS00022">
    <property type="entry name" value="EGF_1"/>
    <property type="match status" value="15"/>
</dbReference>
<feature type="region of interest" description="Disordered" evidence="20">
    <location>
        <begin position="942"/>
        <end position="972"/>
    </location>
</feature>
<evidence type="ECO:0000256" key="5">
    <source>
        <dbReference type="ARBA" id="ARBA00022729"/>
    </source>
</evidence>
<dbReference type="InterPro" id="IPR000152">
    <property type="entry name" value="EGF-type_Asp/Asn_hydroxyl_site"/>
</dbReference>
<comment type="caution">
    <text evidence="19">Lacks conserved residue(s) required for the propagation of feature annotation.</text>
</comment>
<evidence type="ECO:0000256" key="4">
    <source>
        <dbReference type="ARBA" id="ARBA00022692"/>
    </source>
</evidence>
<dbReference type="Proteomes" id="UP000748531">
    <property type="component" value="Unassembled WGS sequence"/>
</dbReference>
<dbReference type="SMART" id="SM00004">
    <property type="entry name" value="NL"/>
    <property type="match status" value="2"/>
</dbReference>
<dbReference type="PROSITE" id="PS00010">
    <property type="entry name" value="ASX_HYDROXYL"/>
    <property type="match status" value="5"/>
</dbReference>
<dbReference type="GO" id="GO:0048666">
    <property type="term" value="P:neuron development"/>
    <property type="evidence" value="ECO:0007669"/>
    <property type="project" value="UniProtKB-ARBA"/>
</dbReference>
<feature type="disulfide bond" evidence="19">
    <location>
        <begin position="161"/>
        <end position="170"/>
    </location>
</feature>
<feature type="disulfide bond" evidence="19">
    <location>
        <begin position="502"/>
        <end position="511"/>
    </location>
</feature>
<feature type="disulfide bond" evidence="19">
    <location>
        <begin position="464"/>
        <end position="473"/>
    </location>
</feature>
<comment type="caution">
    <text evidence="23">The sequence shown here is derived from an EMBL/GenBank/DDBJ whole genome shotgun (WGS) entry which is preliminary data.</text>
</comment>
<dbReference type="GO" id="GO:0000902">
    <property type="term" value="P:cell morphogenesis"/>
    <property type="evidence" value="ECO:0007669"/>
    <property type="project" value="UniProtKB-ARBA"/>
</dbReference>
<feature type="domain" description="EGF-like" evidence="21">
    <location>
        <begin position="673"/>
        <end position="709"/>
    </location>
</feature>
<feature type="domain" description="EGF-like" evidence="21">
    <location>
        <begin position="340"/>
        <end position="376"/>
    </location>
</feature>
<feature type="disulfide bond" evidence="19">
    <location>
        <begin position="327"/>
        <end position="336"/>
    </location>
</feature>
<evidence type="ECO:0000259" key="21">
    <source>
        <dbReference type="PROSITE" id="PS50026"/>
    </source>
</evidence>
<feature type="domain" description="EGF-like" evidence="21">
    <location>
        <begin position="214"/>
        <end position="250"/>
    </location>
</feature>
<keyword evidence="10" id="KW-1133">Transmembrane helix</keyword>
<dbReference type="InterPro" id="IPR013032">
    <property type="entry name" value="EGF-like_CS"/>
</dbReference>
<accession>A0A8J4T0Z0</accession>
<dbReference type="GO" id="GO:0042063">
    <property type="term" value="P:gliogenesis"/>
    <property type="evidence" value="ECO:0007669"/>
    <property type="project" value="UniProtKB-ARBA"/>
</dbReference>
<dbReference type="FunFam" id="2.10.25.10:FF:000173">
    <property type="entry name" value="Neurogenic locus notch protein 2"/>
    <property type="match status" value="1"/>
</dbReference>
<dbReference type="CDD" id="cd00054">
    <property type="entry name" value="EGF_CA"/>
    <property type="match status" value="5"/>
</dbReference>
<evidence type="ECO:0000256" key="2">
    <source>
        <dbReference type="ARBA" id="ARBA00004251"/>
    </source>
</evidence>
<keyword evidence="8" id="KW-0106">Calcium</keyword>
<dbReference type="PRINTS" id="PR01983">
    <property type="entry name" value="NOTCH"/>
</dbReference>
<feature type="domain" description="EGF-like" evidence="21">
    <location>
        <begin position="586"/>
        <end position="630"/>
    </location>
</feature>
<keyword evidence="14 19" id="KW-1015">Disulfide bond</keyword>
<dbReference type="GO" id="GO:0005509">
    <property type="term" value="F:calcium ion binding"/>
    <property type="evidence" value="ECO:0007669"/>
    <property type="project" value="InterPro"/>
</dbReference>
<feature type="disulfide bond" evidence="19">
    <location>
        <begin position="759"/>
        <end position="768"/>
    </location>
</feature>
<evidence type="ECO:0000256" key="3">
    <source>
        <dbReference type="ARBA" id="ARBA00022536"/>
    </source>
</evidence>
<dbReference type="InterPro" id="IPR000800">
    <property type="entry name" value="Notch_dom"/>
</dbReference>
<feature type="domain" description="EGF-like" evidence="21">
    <location>
        <begin position="434"/>
        <end position="474"/>
    </location>
</feature>
<evidence type="ECO:0000256" key="6">
    <source>
        <dbReference type="ARBA" id="ARBA00022737"/>
    </source>
</evidence>
<dbReference type="FunFam" id="2.10.25.10:FF:000151">
    <property type="entry name" value="FAT atypical cadherin 4"/>
    <property type="match status" value="1"/>
</dbReference>
<dbReference type="FunFam" id="2.10.25.10:FF:000309">
    <property type="entry name" value="Uncharacterized protein, isoform A"/>
    <property type="match status" value="1"/>
</dbReference>
<feature type="domain" description="EGF-like" evidence="21">
    <location>
        <begin position="632"/>
        <end position="671"/>
    </location>
</feature>
<evidence type="ECO:0000313" key="23">
    <source>
        <dbReference type="EMBL" id="KAF5403331.1"/>
    </source>
</evidence>
<dbReference type="PROSITE" id="PS50026">
    <property type="entry name" value="EGF_3"/>
    <property type="match status" value="14"/>
</dbReference>
<dbReference type="SUPFAM" id="SSF90193">
    <property type="entry name" value="Notch domain"/>
    <property type="match status" value="2"/>
</dbReference>
<dbReference type="GO" id="GO:0005634">
    <property type="term" value="C:nucleus"/>
    <property type="evidence" value="ECO:0007669"/>
    <property type="project" value="UniProtKB-SubCell"/>
</dbReference>
<proteinExistence type="predicted"/>
<evidence type="ECO:0000256" key="13">
    <source>
        <dbReference type="ARBA" id="ARBA00023136"/>
    </source>
</evidence>
<keyword evidence="24" id="KW-1185">Reference proteome</keyword>
<dbReference type="PANTHER" id="PTHR24049:SF22">
    <property type="entry name" value="DROSOPHILA CRUMBS HOMOLOG"/>
    <property type="match status" value="1"/>
</dbReference>
<feature type="disulfide bond" evidence="19">
    <location>
        <begin position="123"/>
        <end position="132"/>
    </location>
</feature>
<dbReference type="SMART" id="SM00181">
    <property type="entry name" value="EGF"/>
    <property type="match status" value="17"/>
</dbReference>
<dbReference type="Pfam" id="PF00066">
    <property type="entry name" value="Notch"/>
    <property type="match status" value="2"/>
</dbReference>
<dbReference type="GO" id="GO:0048589">
    <property type="term" value="P:developmental growth"/>
    <property type="evidence" value="ECO:0007669"/>
    <property type="project" value="UniProtKB-ARBA"/>
</dbReference>
<evidence type="ECO:0000256" key="1">
    <source>
        <dbReference type="ARBA" id="ARBA00004123"/>
    </source>
</evidence>
<evidence type="ECO:0000256" key="14">
    <source>
        <dbReference type="ARBA" id="ARBA00023157"/>
    </source>
</evidence>
<dbReference type="InterPro" id="IPR051022">
    <property type="entry name" value="Notch_Cell-Fate_Det"/>
</dbReference>
<evidence type="ECO:0000256" key="9">
    <source>
        <dbReference type="ARBA" id="ARBA00022976"/>
    </source>
</evidence>
<keyword evidence="11" id="KW-0805">Transcription regulation</keyword>
<dbReference type="InterPro" id="IPR000742">
    <property type="entry name" value="EGF"/>
</dbReference>
<dbReference type="InterPro" id="IPR001881">
    <property type="entry name" value="EGF-like_Ca-bd_dom"/>
</dbReference>
<evidence type="ECO:0000256" key="11">
    <source>
        <dbReference type="ARBA" id="ARBA00023015"/>
    </source>
</evidence>
<dbReference type="InterPro" id="IPR035993">
    <property type="entry name" value="Notch-like_dom_sf"/>
</dbReference>
<dbReference type="Gene3D" id="2.10.25.10">
    <property type="entry name" value="Laminin"/>
    <property type="match status" value="14"/>
</dbReference>
<dbReference type="AlphaFoldDB" id="A0A8J4T0Z0"/>
<feature type="compositionally biased region" description="Basic and acidic residues" evidence="20">
    <location>
        <begin position="942"/>
        <end position="952"/>
    </location>
</feature>
<dbReference type="FunFam" id="2.10.25.10:FF:000434">
    <property type="entry name" value="Predicted protein"/>
    <property type="match status" value="1"/>
</dbReference>
<organism evidence="23 24">
    <name type="scientific">Paragonimus heterotremus</name>
    <dbReference type="NCBI Taxonomy" id="100268"/>
    <lineage>
        <taxon>Eukaryota</taxon>
        <taxon>Metazoa</taxon>
        <taxon>Spiralia</taxon>
        <taxon>Lophotrochozoa</taxon>
        <taxon>Platyhelminthes</taxon>
        <taxon>Trematoda</taxon>
        <taxon>Digenea</taxon>
        <taxon>Plagiorchiida</taxon>
        <taxon>Troglotremata</taxon>
        <taxon>Troglotrematidae</taxon>
        <taxon>Paragonimus</taxon>
    </lineage>
</organism>
<feature type="disulfide bond" evidence="19">
    <location>
        <begin position="811"/>
        <end position="820"/>
    </location>
</feature>
<evidence type="ECO:0000256" key="10">
    <source>
        <dbReference type="ARBA" id="ARBA00022989"/>
    </source>
</evidence>
<dbReference type="PRINTS" id="PR00010">
    <property type="entry name" value="EGFBLOOD"/>
</dbReference>
<dbReference type="OrthoDB" id="283575at2759"/>
<evidence type="ECO:0000256" key="17">
    <source>
        <dbReference type="ARBA" id="ARBA00023180"/>
    </source>
</evidence>
<feature type="domain" description="EGF-like" evidence="21">
    <location>
        <begin position="771"/>
        <end position="821"/>
    </location>
</feature>
<dbReference type="SMART" id="SM00179">
    <property type="entry name" value="EGF_CA"/>
    <property type="match status" value="12"/>
</dbReference>
<feature type="domain" description="EGF-like" evidence="21">
    <location>
        <begin position="252"/>
        <end position="288"/>
    </location>
</feature>
<gene>
    <name evidence="23" type="ORF">PHET_03117</name>
</gene>
<evidence type="ECO:0000313" key="24">
    <source>
        <dbReference type="Proteomes" id="UP000748531"/>
    </source>
</evidence>
<keyword evidence="5" id="KW-0732">Signal</keyword>
<keyword evidence="18" id="KW-0539">Nucleus</keyword>
<dbReference type="EMBL" id="LUCH01001284">
    <property type="protein sequence ID" value="KAF5403331.1"/>
    <property type="molecule type" value="Genomic_DNA"/>
</dbReference>
<evidence type="ECO:0000259" key="22">
    <source>
        <dbReference type="PROSITE" id="PS50258"/>
    </source>
</evidence>
<keyword evidence="15" id="KW-0010">Activator</keyword>
<evidence type="ECO:0000256" key="19">
    <source>
        <dbReference type="PROSITE-ProRule" id="PRU00076"/>
    </source>
</evidence>
<dbReference type="PROSITE" id="PS01186">
    <property type="entry name" value="EGF_2"/>
    <property type="match status" value="12"/>
</dbReference>
<dbReference type="InterPro" id="IPR018097">
    <property type="entry name" value="EGF_Ca-bd_CS"/>
</dbReference>
<protein>
    <submittedName>
        <fullName evidence="23">Uncharacterized protein</fullName>
    </submittedName>
</protein>
<feature type="disulfide bond" evidence="19">
    <location>
        <begin position="620"/>
        <end position="629"/>
    </location>
</feature>
<dbReference type="FunFam" id="2.10.25.10:FF:000472">
    <property type="entry name" value="Uncharacterized protein, isoform A"/>
    <property type="match status" value="1"/>
</dbReference>
<keyword evidence="6" id="KW-0677">Repeat</keyword>
<dbReference type="Gene3D" id="4.10.470.20">
    <property type="match status" value="1"/>
</dbReference>
<sequence length="1031" mass="111581">MWLVDDNTHPGARNSTCPAFPTRRAHLGPALPMASGARNPTHPNGVACFMYKFGDRLIPVVHFPKVGSSMPQLSQMSSSLVLLAVSSVIAFSVVNSQVTDCHTFPCRNGGTCVGTSANWTCICTQGYTGLRCEIWDPCLNSPCHPHAQCVSNNLDQYRCLCRSGWTGTNCDVDVDECSVDPRSPCEHDGICVNLPGSYTCQCQPGFTGTRCEIDVAECANNPCHNGGVCMDEIGGYRCECPMGFNGPNCEHETNECAHFPCANGAQCEDLIGRYLCHCLPGWSGPHCTVRVPTCNDSPCLNGGLCENRTELNSFQSEETEQDFYCRCPKGFTGTLCEQKWTQICSNVTCVNGGVCIDHGDGWHCQCPMSHIGLYCEQPRQSTLSNQVTASNEKVLDQQSGPVGCTNITCLNGGWCDADLCHCSEGYHGNRCELIVDPCAHQPCLHGGVCEHDQTMNGSSYICHCSPGFEGQRCERNTFDCFAQPCGPYGTCVDQIDGLLCNCLLGVSGDRCQLFDHQPVPMDPAQRLTSVIDPNSPPCPDQPCRNWAQCSPSNRTFTSATIPGSGPVACQCDTAVGFFQGELCDVDVDECASNVQSGVGLSACLNGAQCVNTHGSYFCRCPPGFEGARCEHPVDPCSYTGNPVCLNGGKCVSYGTSTQCFCPKGFSGPFCEVVWNHCASRPCRNGGICLNHLQSYTCLCPPEVTGPHCEIFRSNQTCSDDGADCPIQTHCLNDGVCENQIGRPLGYTSGPLIPLAVCRCRPGFGGPRCDLFTGHCVHSPCDFGGVCHPTGPWSTELTTVLVPTGAPYICLCPPDRAGFHCEVNLRESCDESALNCAPGVRCIFVNGLPKCNCPAGYCGSNCQSQNEACMTTDRLTTIDWSGTHAELTECILSDCQSKRNNGQCDPDCNYLACEFDGLECMFAFTEPLPAVPVNPSALIIDETDKKSDPHQQDYRWPTQSDRRTTTTQRAAQPARPWSQCETIMQAGIACHLKFGDNHCDPQCNHEHCLFDGWDCELLVNDTQPVSLFSELT</sequence>
<dbReference type="GO" id="GO:0005886">
    <property type="term" value="C:plasma membrane"/>
    <property type="evidence" value="ECO:0007669"/>
    <property type="project" value="UniProtKB-SubCell"/>
</dbReference>
<dbReference type="Pfam" id="PF00008">
    <property type="entry name" value="EGF"/>
    <property type="match status" value="7"/>
</dbReference>
<dbReference type="SUPFAM" id="SSF57196">
    <property type="entry name" value="EGF/Laminin"/>
    <property type="match status" value="12"/>
</dbReference>
<dbReference type="GO" id="GO:0007219">
    <property type="term" value="P:Notch signaling pathway"/>
    <property type="evidence" value="ECO:0007669"/>
    <property type="project" value="UniProtKB-KW"/>
</dbReference>
<dbReference type="PROSITE" id="PS01187">
    <property type="entry name" value="EGF_CA"/>
    <property type="match status" value="2"/>
</dbReference>
<dbReference type="FunFam" id="2.10.25.10:FF:000508">
    <property type="entry name" value="Eyes shut homolog"/>
    <property type="match status" value="1"/>
</dbReference>
<feature type="domain" description="EGF-like" evidence="21">
    <location>
        <begin position="720"/>
        <end position="769"/>
    </location>
</feature>
<feature type="disulfide bond" evidence="19">
    <location>
        <begin position="699"/>
        <end position="708"/>
    </location>
</feature>
<feature type="domain" description="EGF-like" evidence="21">
    <location>
        <begin position="134"/>
        <end position="171"/>
    </location>
</feature>
<evidence type="ECO:0000256" key="16">
    <source>
        <dbReference type="ARBA" id="ARBA00023163"/>
    </source>
</evidence>
<dbReference type="Pfam" id="PF12661">
    <property type="entry name" value="hEGF"/>
    <property type="match status" value="4"/>
</dbReference>
<feature type="disulfide bond" evidence="19">
    <location>
        <begin position="661"/>
        <end position="670"/>
    </location>
</feature>
<feature type="disulfide bond" evidence="19">
    <location>
        <begin position="278"/>
        <end position="287"/>
    </location>
</feature>
<feature type="domain" description="EGF-like" evidence="21">
    <location>
        <begin position="97"/>
        <end position="133"/>
    </location>
</feature>
<keyword evidence="12" id="KW-0040">ANK repeat</keyword>
<name>A0A8J4T0Z0_9TREM</name>
<comment type="subcellular location">
    <subcellularLocation>
        <location evidence="2">Cell membrane</location>
        <topology evidence="2">Single-pass type I membrane protein</topology>
    </subcellularLocation>
    <subcellularLocation>
        <location evidence="1">Nucleus</location>
    </subcellularLocation>
</comment>
<evidence type="ECO:0000256" key="18">
    <source>
        <dbReference type="ARBA" id="ARBA00023242"/>
    </source>
</evidence>
<feature type="domain" description="LNR" evidence="22">
    <location>
        <begin position="979"/>
        <end position="1023"/>
    </location>
</feature>
<keyword evidence="4" id="KW-0812">Transmembrane</keyword>
<keyword evidence="13" id="KW-0472">Membrane</keyword>
<reference evidence="23" key="1">
    <citation type="submission" date="2019-05" db="EMBL/GenBank/DDBJ databases">
        <title>Annotation for the trematode Paragonimus heterotremus.</title>
        <authorList>
            <person name="Choi Y.-J."/>
        </authorList>
    </citation>
    <scope>NUCLEOTIDE SEQUENCE</scope>
    <source>
        <strain evidence="23">LC</strain>
    </source>
</reference>
<evidence type="ECO:0000256" key="7">
    <source>
        <dbReference type="ARBA" id="ARBA00022782"/>
    </source>
</evidence>
<keyword evidence="16" id="KW-0804">Transcription</keyword>
<evidence type="ECO:0000256" key="15">
    <source>
        <dbReference type="ARBA" id="ARBA00023159"/>
    </source>
</evidence>
<feature type="domain" description="EGF-like" evidence="21">
    <location>
        <begin position="173"/>
        <end position="212"/>
    </location>
</feature>
<evidence type="ECO:0000256" key="12">
    <source>
        <dbReference type="ARBA" id="ARBA00023043"/>
    </source>
</evidence>
<feature type="domain" description="EGF-like" evidence="21">
    <location>
        <begin position="290"/>
        <end position="337"/>
    </location>
</feature>
<evidence type="ECO:0000256" key="8">
    <source>
        <dbReference type="ARBA" id="ARBA00022837"/>
    </source>
</evidence>
<dbReference type="PROSITE" id="PS50258">
    <property type="entry name" value="LNR"/>
    <property type="match status" value="1"/>
</dbReference>
<evidence type="ECO:0000256" key="20">
    <source>
        <dbReference type="SAM" id="MobiDB-lite"/>
    </source>
</evidence>